<dbReference type="EMBL" id="BAAAGS010000096">
    <property type="protein sequence ID" value="GAA0562257.1"/>
    <property type="molecule type" value="Genomic_DNA"/>
</dbReference>
<sequence>MLAATGRAGVFSGPDPRGEALILNQSPCAHGESGLLPVLTALESARVLRYRIDVLDTADADDLTGLRHEAAMLRHWLEVGHREAEYTALLEGLAAFADHVDHLLAEA</sequence>
<protein>
    <submittedName>
        <fullName evidence="1">Uncharacterized protein</fullName>
    </submittedName>
</protein>
<keyword evidence="2" id="KW-1185">Reference proteome</keyword>
<proteinExistence type="predicted"/>
<dbReference type="Proteomes" id="UP001500729">
    <property type="component" value="Unassembled WGS sequence"/>
</dbReference>
<gene>
    <name evidence="1" type="ORF">GCM10009533_68630</name>
</gene>
<organism evidence="1 2">
    <name type="scientific">Saccharopolyspora erythraea</name>
    <name type="common">Streptomyces erythraeus</name>
    <dbReference type="NCBI Taxonomy" id="1836"/>
    <lineage>
        <taxon>Bacteria</taxon>
        <taxon>Bacillati</taxon>
        <taxon>Actinomycetota</taxon>
        <taxon>Actinomycetes</taxon>
        <taxon>Pseudonocardiales</taxon>
        <taxon>Pseudonocardiaceae</taxon>
        <taxon>Saccharopolyspora</taxon>
    </lineage>
</organism>
<reference evidence="2" key="1">
    <citation type="journal article" date="2019" name="Int. J. Syst. Evol. Microbiol.">
        <title>The Global Catalogue of Microorganisms (GCM) 10K type strain sequencing project: providing services to taxonomists for standard genome sequencing and annotation.</title>
        <authorList>
            <consortium name="The Broad Institute Genomics Platform"/>
            <consortium name="The Broad Institute Genome Sequencing Center for Infectious Disease"/>
            <person name="Wu L."/>
            <person name="Ma J."/>
        </authorList>
    </citation>
    <scope>NUCLEOTIDE SEQUENCE [LARGE SCALE GENOMIC DNA]</scope>
    <source>
        <strain evidence="2">JCM 10303</strain>
    </source>
</reference>
<accession>A0ABP3PAZ9</accession>
<evidence type="ECO:0000313" key="1">
    <source>
        <dbReference type="EMBL" id="GAA0562257.1"/>
    </source>
</evidence>
<name>A0ABP3PAZ9_SACER</name>
<evidence type="ECO:0000313" key="2">
    <source>
        <dbReference type="Proteomes" id="UP001500729"/>
    </source>
</evidence>
<comment type="caution">
    <text evidence="1">The sequence shown here is derived from an EMBL/GenBank/DDBJ whole genome shotgun (WGS) entry which is preliminary data.</text>
</comment>